<dbReference type="SUPFAM" id="SSF52096">
    <property type="entry name" value="ClpP/crotonase"/>
    <property type="match status" value="1"/>
</dbReference>
<dbReference type="AlphaFoldDB" id="A0A317XJ43"/>
<dbReference type="PANTHER" id="PTHR11941:SF54">
    <property type="entry name" value="ENOYL-COA HYDRATASE, MITOCHONDRIAL"/>
    <property type="match status" value="1"/>
</dbReference>
<dbReference type="EMBL" id="KZ819199">
    <property type="protein sequence ID" value="PWY98343.1"/>
    <property type="molecule type" value="Genomic_DNA"/>
</dbReference>
<dbReference type="Gene3D" id="3.90.226.10">
    <property type="entry name" value="2-enoyl-CoA Hydratase, Chain A, domain 1"/>
    <property type="match status" value="1"/>
</dbReference>
<dbReference type="CDD" id="cd06558">
    <property type="entry name" value="crotonase-like"/>
    <property type="match status" value="1"/>
</dbReference>
<dbReference type="GO" id="GO:0003824">
    <property type="term" value="F:catalytic activity"/>
    <property type="evidence" value="ECO:0007669"/>
    <property type="project" value="InterPro"/>
</dbReference>
<evidence type="ECO:0000313" key="4">
    <source>
        <dbReference type="Proteomes" id="UP000246740"/>
    </source>
</evidence>
<dbReference type="InterPro" id="IPR001753">
    <property type="entry name" value="Enoyl-CoA_hydra/iso"/>
</dbReference>
<dbReference type="STRING" id="1882483.A0A317XJ43"/>
<comment type="similarity">
    <text evidence="1 2">Belongs to the enoyl-CoA hydratase/isomerase family.</text>
</comment>
<proteinExistence type="inferred from homology"/>
<gene>
    <name evidence="3" type="ORF">BCV70DRAFT_202123</name>
</gene>
<name>A0A317XJ43_9BASI</name>
<protein>
    <submittedName>
        <fullName evidence="3">ClpP/crotonase</fullName>
    </submittedName>
</protein>
<dbReference type="InterPro" id="IPR029045">
    <property type="entry name" value="ClpP/crotonase-like_dom_sf"/>
</dbReference>
<keyword evidence="4" id="KW-1185">Reference proteome</keyword>
<reference evidence="3 4" key="1">
    <citation type="journal article" date="2018" name="Mol. Biol. Evol.">
        <title>Broad Genomic Sampling Reveals a Smut Pathogenic Ancestry of the Fungal Clade Ustilaginomycotina.</title>
        <authorList>
            <person name="Kijpornyongpan T."/>
            <person name="Mondo S.J."/>
            <person name="Barry K."/>
            <person name="Sandor L."/>
            <person name="Lee J."/>
            <person name="Lipzen A."/>
            <person name="Pangilinan J."/>
            <person name="LaButti K."/>
            <person name="Hainaut M."/>
            <person name="Henrissat B."/>
            <person name="Grigoriev I.V."/>
            <person name="Spatafora J.W."/>
            <person name="Aime M.C."/>
        </authorList>
    </citation>
    <scope>NUCLEOTIDE SEQUENCE [LARGE SCALE GENOMIC DNA]</scope>
    <source>
        <strain evidence="3 4">MCA 3645</strain>
    </source>
</reference>
<sequence>MPGWLRLSKHLKTMRPHHDILIISMTNKPYNLLDGDVLTELKRVFEALHPKTTRAVILTSGIDHIWISHYDVQEIIDFGKIIPSSIPISPWIVQKALQAESWTAWMGLRTLTRKTFFAGLSHLNLYKEVTDLMRSKSQVFIAAINGRCFGGGCELALACDFRIMVDEPLENQVGLGQVESLIGLIPGGGGTQTLARTLGTAKALELCLDGSFISAKQALEYGIVNKLVPRDQLQDEAVAMALRLASRSPTAIALIKDAVHVGGSMPLAAGLLREQGNFAASSLVPETQAAMKAYVDNIESFLGDKGDLKVFEPFYQGKLYDFTPGAAADERRQAKTAAATKKSK</sequence>
<dbReference type="GO" id="GO:0005739">
    <property type="term" value="C:mitochondrion"/>
    <property type="evidence" value="ECO:0007669"/>
    <property type="project" value="TreeGrafter"/>
</dbReference>
<dbReference type="Pfam" id="PF00378">
    <property type="entry name" value="ECH_1"/>
    <property type="match status" value="1"/>
</dbReference>
<dbReference type="GO" id="GO:0006635">
    <property type="term" value="P:fatty acid beta-oxidation"/>
    <property type="evidence" value="ECO:0007669"/>
    <property type="project" value="TreeGrafter"/>
</dbReference>
<dbReference type="InParanoid" id="A0A317XJ43"/>
<dbReference type="PROSITE" id="PS00166">
    <property type="entry name" value="ENOYL_COA_HYDRATASE"/>
    <property type="match status" value="1"/>
</dbReference>
<evidence type="ECO:0000256" key="1">
    <source>
        <dbReference type="ARBA" id="ARBA00005254"/>
    </source>
</evidence>
<dbReference type="InterPro" id="IPR018376">
    <property type="entry name" value="Enoyl-CoA_hyd/isom_CS"/>
</dbReference>
<dbReference type="OrthoDB" id="410701at2759"/>
<dbReference type="PANTHER" id="PTHR11941">
    <property type="entry name" value="ENOYL-COA HYDRATASE-RELATED"/>
    <property type="match status" value="1"/>
</dbReference>
<evidence type="ECO:0000313" key="3">
    <source>
        <dbReference type="EMBL" id="PWY98343.1"/>
    </source>
</evidence>
<accession>A0A317XJ43</accession>
<organism evidence="3 4">
    <name type="scientific">Testicularia cyperi</name>
    <dbReference type="NCBI Taxonomy" id="1882483"/>
    <lineage>
        <taxon>Eukaryota</taxon>
        <taxon>Fungi</taxon>
        <taxon>Dikarya</taxon>
        <taxon>Basidiomycota</taxon>
        <taxon>Ustilaginomycotina</taxon>
        <taxon>Ustilaginomycetes</taxon>
        <taxon>Ustilaginales</taxon>
        <taxon>Anthracoideaceae</taxon>
        <taxon>Testicularia</taxon>
    </lineage>
</organism>
<evidence type="ECO:0000256" key="2">
    <source>
        <dbReference type="RuleBase" id="RU003707"/>
    </source>
</evidence>
<dbReference type="Proteomes" id="UP000246740">
    <property type="component" value="Unassembled WGS sequence"/>
</dbReference>